<dbReference type="InParanoid" id="A0A2T2ZSZ6"/>
<dbReference type="EMBL" id="KZ678753">
    <property type="protein sequence ID" value="PSR75532.1"/>
    <property type="molecule type" value="Genomic_DNA"/>
</dbReference>
<name>A0A2T2ZSZ6_9PEZI</name>
<accession>A0A2T2ZSZ6</accession>
<keyword evidence="2" id="KW-1185">Reference proteome</keyword>
<evidence type="ECO:0000313" key="2">
    <source>
        <dbReference type="Proteomes" id="UP000241462"/>
    </source>
</evidence>
<proteinExistence type="predicted"/>
<protein>
    <submittedName>
        <fullName evidence="1">Uncharacterized protein</fullName>
    </submittedName>
</protein>
<organism evidence="1 2">
    <name type="scientific">Coniella lustricola</name>
    <dbReference type="NCBI Taxonomy" id="2025994"/>
    <lineage>
        <taxon>Eukaryota</taxon>
        <taxon>Fungi</taxon>
        <taxon>Dikarya</taxon>
        <taxon>Ascomycota</taxon>
        <taxon>Pezizomycotina</taxon>
        <taxon>Sordariomycetes</taxon>
        <taxon>Sordariomycetidae</taxon>
        <taxon>Diaporthales</taxon>
        <taxon>Schizoparmaceae</taxon>
        <taxon>Coniella</taxon>
    </lineage>
</organism>
<sequence>MINHTWISARKPSCQDFSNFRDSPRQTANVRIWNQPAGDYFEQVPAQTLSDSDTTSTQVPRYFLLAKRTPGSPILELKDSLLNRHMLSGLWLLTDLGTSSNAVQAHPDVHKNKIVSTTSKFVASCLRVFASSCLHHRLLLSAFPSLPSADAVPRDSAVIDSRPGIQSRPSYASIRSDRPRARFRLAPLPLPLVNSRCRLPCVAPAPQLPSWLLTMPTP</sequence>
<dbReference type="AlphaFoldDB" id="A0A2T2ZSZ6"/>
<dbReference type="Proteomes" id="UP000241462">
    <property type="component" value="Unassembled WGS sequence"/>
</dbReference>
<evidence type="ECO:0000313" key="1">
    <source>
        <dbReference type="EMBL" id="PSR75532.1"/>
    </source>
</evidence>
<reference evidence="1 2" key="1">
    <citation type="journal article" date="2018" name="Mycol. Prog.">
        <title>Coniella lustricola, a new species from submerged detritus.</title>
        <authorList>
            <person name="Raudabaugh D.B."/>
            <person name="Iturriaga T."/>
            <person name="Carver A."/>
            <person name="Mondo S."/>
            <person name="Pangilinan J."/>
            <person name="Lipzen A."/>
            <person name="He G."/>
            <person name="Amirebrahimi M."/>
            <person name="Grigoriev I.V."/>
            <person name="Miller A.N."/>
        </authorList>
    </citation>
    <scope>NUCLEOTIDE SEQUENCE [LARGE SCALE GENOMIC DNA]</scope>
    <source>
        <strain evidence="1 2">B22-T-1</strain>
    </source>
</reference>
<gene>
    <name evidence="1" type="ORF">BD289DRAFT_187888</name>
</gene>